<reference evidence="1 2" key="1">
    <citation type="submission" date="2015-09" db="EMBL/GenBank/DDBJ databases">
        <authorList>
            <consortium name="Swine Surveillance"/>
        </authorList>
    </citation>
    <scope>NUCLEOTIDE SEQUENCE [LARGE SCALE GENOMIC DNA]</scope>
    <source>
        <strain evidence="1 2">CECT 8399</strain>
    </source>
</reference>
<gene>
    <name evidence="1" type="ORF">PHA8399_03141</name>
</gene>
<organism evidence="1 2">
    <name type="scientific">Leisingera aquaemixtae</name>
    <dbReference type="NCBI Taxonomy" id="1396826"/>
    <lineage>
        <taxon>Bacteria</taxon>
        <taxon>Pseudomonadati</taxon>
        <taxon>Pseudomonadota</taxon>
        <taxon>Alphaproteobacteria</taxon>
        <taxon>Rhodobacterales</taxon>
        <taxon>Roseobacteraceae</taxon>
        <taxon>Leisingera</taxon>
    </lineage>
</organism>
<dbReference type="AlphaFoldDB" id="A0A0P1HN52"/>
<accession>A0A0P1HN52</accession>
<dbReference type="Proteomes" id="UP000051326">
    <property type="component" value="Unassembled WGS sequence"/>
</dbReference>
<name>A0A0P1HN52_9RHOB</name>
<proteinExistence type="predicted"/>
<protein>
    <submittedName>
        <fullName evidence="1">Phage tail tape measure protein, lambda family</fullName>
    </submittedName>
</protein>
<dbReference type="EMBL" id="CYSR01000030">
    <property type="protein sequence ID" value="CUI01001.1"/>
    <property type="molecule type" value="Genomic_DNA"/>
</dbReference>
<sequence length="219" mass="22621">MTDSSSMAELELQGEALGEALDGASGMAAAFAEVLGRVKEGFSETGRDAQILDRSLSKGLRRAFEGLAFDGDSLSEAMDTLARSMIRTTYNAAMKPVTNHLSGMMTEGLTSLIGNILPFANGAAFSQGKVMPFAKGGVVTSPTAFPMRGATGLMGEAGPEAILPLTRGADGSLGVRSQGGGAVSVVMNVTTPDVKGFERSRSQIAAQLSRALSRGGRNR</sequence>
<evidence type="ECO:0000313" key="2">
    <source>
        <dbReference type="Proteomes" id="UP000051326"/>
    </source>
</evidence>
<evidence type="ECO:0000313" key="1">
    <source>
        <dbReference type="EMBL" id="CUI01001.1"/>
    </source>
</evidence>
<dbReference type="STRING" id="1396826.PHA8399_03141"/>
<dbReference type="RefSeq" id="WP_058287033.1">
    <property type="nucleotide sequence ID" value="NZ_CYSR01000030.1"/>
</dbReference>